<keyword evidence="3" id="KW-1185">Reference proteome</keyword>
<reference evidence="2" key="1">
    <citation type="submission" date="2025-08" db="UniProtKB">
        <authorList>
            <consortium name="Ensembl"/>
        </authorList>
    </citation>
    <scope>IDENTIFICATION</scope>
</reference>
<dbReference type="InterPro" id="IPR011029">
    <property type="entry name" value="DEATH-like_dom_sf"/>
</dbReference>
<dbReference type="AlphaFoldDB" id="A0A3Q4G2R2"/>
<proteinExistence type="predicted"/>
<evidence type="ECO:0000313" key="3">
    <source>
        <dbReference type="Proteomes" id="UP000261580"/>
    </source>
</evidence>
<evidence type="ECO:0000313" key="2">
    <source>
        <dbReference type="Ensembl" id="ENSNBRP00000000163.1"/>
    </source>
</evidence>
<dbReference type="SUPFAM" id="SSF47986">
    <property type="entry name" value="DEATH domain"/>
    <property type="match status" value="1"/>
</dbReference>
<feature type="domain" description="CARD" evidence="1">
    <location>
        <begin position="102"/>
        <end position="193"/>
    </location>
</feature>
<evidence type="ECO:0000259" key="1">
    <source>
        <dbReference type="PROSITE" id="PS50209"/>
    </source>
</evidence>
<reference evidence="2" key="2">
    <citation type="submission" date="2025-09" db="UniProtKB">
        <authorList>
            <consortium name="Ensembl"/>
        </authorList>
    </citation>
    <scope>IDENTIFICATION</scope>
</reference>
<dbReference type="InterPro" id="IPR001315">
    <property type="entry name" value="CARD"/>
</dbReference>
<organism evidence="2 3">
    <name type="scientific">Neolamprologus brichardi</name>
    <name type="common">Fairy cichlid</name>
    <name type="synonym">Lamprologus brichardi</name>
    <dbReference type="NCBI Taxonomy" id="32507"/>
    <lineage>
        <taxon>Eukaryota</taxon>
        <taxon>Metazoa</taxon>
        <taxon>Chordata</taxon>
        <taxon>Craniata</taxon>
        <taxon>Vertebrata</taxon>
        <taxon>Euteleostomi</taxon>
        <taxon>Actinopterygii</taxon>
        <taxon>Neopterygii</taxon>
        <taxon>Teleostei</taxon>
        <taxon>Neoteleostei</taxon>
        <taxon>Acanthomorphata</taxon>
        <taxon>Ovalentaria</taxon>
        <taxon>Cichlomorphae</taxon>
        <taxon>Cichliformes</taxon>
        <taxon>Cichlidae</taxon>
        <taxon>African cichlids</taxon>
        <taxon>Pseudocrenilabrinae</taxon>
        <taxon>Lamprologini</taxon>
        <taxon>Neolamprologus</taxon>
    </lineage>
</organism>
<name>A0A3Q4G2R2_NEOBR</name>
<dbReference type="Proteomes" id="UP000261580">
    <property type="component" value="Unassembled WGS sequence"/>
</dbReference>
<dbReference type="Gene3D" id="1.10.533.10">
    <property type="entry name" value="Death Domain, Fas"/>
    <property type="match status" value="1"/>
</dbReference>
<sequence length="201" mass="22404">MPSDQVTLRPAVRPDLKRGIKKAEHSYKLEEHFLNDFYAHFDKDDKEKSKTSFGMFAVLLRITDLICRNVALKCAHCVSDSKRTFSASSSADSPGGSPLQMGNSASAEKLRLARANFVDKVSDPVLNKLLDELQRVTVLTDAEGEAARAKPRGEKARDLIDTVRKKGAEASSKMIAVFYQKKPHVYHPLQLVSIGLFFTYC</sequence>
<protein>
    <recommendedName>
        <fullName evidence="1">CARD domain-containing protein</fullName>
    </recommendedName>
</protein>
<accession>A0A3Q4G2R2</accession>
<dbReference type="Bgee" id="ENSNBRG00000000151">
    <property type="expression patterns" value="Expressed in zone of skin and 6 other cell types or tissues"/>
</dbReference>
<dbReference type="PROSITE" id="PS50209">
    <property type="entry name" value="CARD"/>
    <property type="match status" value="1"/>
</dbReference>
<dbReference type="Ensembl" id="ENSNBRT00000000197.1">
    <property type="protein sequence ID" value="ENSNBRP00000000163.1"/>
    <property type="gene ID" value="ENSNBRG00000000151.1"/>
</dbReference>
<dbReference type="GO" id="GO:0042981">
    <property type="term" value="P:regulation of apoptotic process"/>
    <property type="evidence" value="ECO:0007669"/>
    <property type="project" value="InterPro"/>
</dbReference>
<dbReference type="GeneTree" id="ENSGT00940000175362"/>
<dbReference type="STRING" id="32507.ENSNBRP00000000163"/>
<dbReference type="Pfam" id="PF00619">
    <property type="entry name" value="CARD"/>
    <property type="match status" value="1"/>
</dbReference>